<dbReference type="AlphaFoldDB" id="A0A8J2H6W0"/>
<dbReference type="EMBL" id="CAJNRD030001117">
    <property type="protein sequence ID" value="CAG5079591.1"/>
    <property type="molecule type" value="Genomic_DNA"/>
</dbReference>
<organism evidence="1 2">
    <name type="scientific">Cotesia congregata</name>
    <name type="common">Parasitoid wasp</name>
    <name type="synonym">Apanteles congregatus</name>
    <dbReference type="NCBI Taxonomy" id="51543"/>
    <lineage>
        <taxon>Eukaryota</taxon>
        <taxon>Metazoa</taxon>
        <taxon>Ecdysozoa</taxon>
        <taxon>Arthropoda</taxon>
        <taxon>Hexapoda</taxon>
        <taxon>Insecta</taxon>
        <taxon>Pterygota</taxon>
        <taxon>Neoptera</taxon>
        <taxon>Endopterygota</taxon>
        <taxon>Hymenoptera</taxon>
        <taxon>Apocrita</taxon>
        <taxon>Ichneumonoidea</taxon>
        <taxon>Braconidae</taxon>
        <taxon>Microgastrinae</taxon>
        <taxon>Cotesia</taxon>
    </lineage>
</organism>
<accession>A0A8J2H6W0</accession>
<name>A0A8J2H6W0_COTCN</name>
<reference evidence="1" key="1">
    <citation type="submission" date="2021-04" db="EMBL/GenBank/DDBJ databases">
        <authorList>
            <person name="Chebbi M.A.C M."/>
        </authorList>
    </citation>
    <scope>NUCLEOTIDE SEQUENCE</scope>
</reference>
<protein>
    <submittedName>
        <fullName evidence="1">Uncharacterized protein</fullName>
    </submittedName>
</protein>
<keyword evidence="2" id="KW-1185">Reference proteome</keyword>
<evidence type="ECO:0000313" key="1">
    <source>
        <dbReference type="EMBL" id="CAG5079591.1"/>
    </source>
</evidence>
<sequence length="217" mass="25391">MASEYDYQLWIYKCQKIIHQAQIKKKIRRKRIICALLCNEMVIQICKRKYTPKKFWIHPLFKLRREHGFFEAVFPTLSSYSEKIENYIRMTAVQFEQLLYLVGPKISKQKVIREPISAPARLAMTLRFLATGDCMSSISYQYLHDEDDIYIPPNLVDQEGPNGIIPGSWRHEAHNSALKDRPVHGNNCSSRSAIAIREDFCEYFNAEGAVPWQYGRN</sequence>
<gene>
    <name evidence="1" type="ORF">HICCMSTLAB_LOCUS3050</name>
</gene>
<dbReference type="Proteomes" id="UP000786811">
    <property type="component" value="Unassembled WGS sequence"/>
</dbReference>
<proteinExistence type="predicted"/>
<comment type="caution">
    <text evidence="1">The sequence shown here is derived from an EMBL/GenBank/DDBJ whole genome shotgun (WGS) entry which is preliminary data.</text>
</comment>
<dbReference type="OrthoDB" id="8193319at2759"/>
<evidence type="ECO:0000313" key="2">
    <source>
        <dbReference type="Proteomes" id="UP000786811"/>
    </source>
</evidence>